<feature type="domain" description="Lipocalin-like" evidence="1">
    <location>
        <begin position="33"/>
        <end position="110"/>
    </location>
</feature>
<dbReference type="PROSITE" id="PS51257">
    <property type="entry name" value="PROKAR_LIPOPROTEIN"/>
    <property type="match status" value="1"/>
</dbReference>
<dbReference type="RefSeq" id="WP_144886053.1">
    <property type="nucleotide sequence ID" value="NZ_VLLE01000003.1"/>
</dbReference>
<name>A0A562SRK3_9BACT</name>
<dbReference type="InterPro" id="IPR024311">
    <property type="entry name" value="Lipocalin-like"/>
</dbReference>
<gene>
    <name evidence="2" type="ORF">IQ13_1878</name>
</gene>
<comment type="caution">
    <text evidence="2">The sequence shown here is derived from an EMBL/GenBank/DDBJ whole genome shotgun (WGS) entry which is preliminary data.</text>
</comment>
<organism evidence="2 3">
    <name type="scientific">Lacibacter cauensis</name>
    <dbReference type="NCBI Taxonomy" id="510947"/>
    <lineage>
        <taxon>Bacteria</taxon>
        <taxon>Pseudomonadati</taxon>
        <taxon>Bacteroidota</taxon>
        <taxon>Chitinophagia</taxon>
        <taxon>Chitinophagales</taxon>
        <taxon>Chitinophagaceae</taxon>
        <taxon>Lacibacter</taxon>
    </lineage>
</organism>
<accession>A0A562SRK3</accession>
<protein>
    <submittedName>
        <fullName evidence="2">Lipocalin-like protein</fullName>
    </submittedName>
</protein>
<dbReference type="Proteomes" id="UP000316167">
    <property type="component" value="Unassembled WGS sequence"/>
</dbReference>
<dbReference type="AlphaFoldDB" id="A0A562SRK3"/>
<proteinExistence type="predicted"/>
<dbReference type="Pfam" id="PF13648">
    <property type="entry name" value="Lipocalin_4"/>
    <property type="match status" value="1"/>
</dbReference>
<reference evidence="2 3" key="1">
    <citation type="journal article" date="2015" name="Stand. Genomic Sci.">
        <title>Genomic Encyclopedia of Bacterial and Archaeal Type Strains, Phase III: the genomes of soil and plant-associated and newly described type strains.</title>
        <authorList>
            <person name="Whitman W.B."/>
            <person name="Woyke T."/>
            <person name="Klenk H.P."/>
            <person name="Zhou Y."/>
            <person name="Lilburn T.G."/>
            <person name="Beck B.J."/>
            <person name="De Vos P."/>
            <person name="Vandamme P."/>
            <person name="Eisen J.A."/>
            <person name="Garrity G."/>
            <person name="Hugenholtz P."/>
            <person name="Kyrpides N.C."/>
        </authorList>
    </citation>
    <scope>NUCLEOTIDE SEQUENCE [LARGE SCALE GENOMIC DNA]</scope>
    <source>
        <strain evidence="2 3">CGMCC 1.7271</strain>
    </source>
</reference>
<sequence length="138" mass="14780">MKNYFLAALAASAILTSCKKEDKTSCDNTVAAIAGNYKITKGTIAGQDITSQLFFEDCLKDDIYELKADKTVIYRDAGTACSPSSEGTGTWDVVNGRITITHTGDGDDFDGNVSNKCKSIEISESFSGQTLVVTLTKQ</sequence>
<evidence type="ECO:0000259" key="1">
    <source>
        <dbReference type="Pfam" id="PF13648"/>
    </source>
</evidence>
<keyword evidence="3" id="KW-1185">Reference proteome</keyword>
<dbReference type="EMBL" id="VLLE01000003">
    <property type="protein sequence ID" value="TWI83763.1"/>
    <property type="molecule type" value="Genomic_DNA"/>
</dbReference>
<evidence type="ECO:0000313" key="3">
    <source>
        <dbReference type="Proteomes" id="UP000316167"/>
    </source>
</evidence>
<dbReference type="OrthoDB" id="662667at2"/>
<evidence type="ECO:0000313" key="2">
    <source>
        <dbReference type="EMBL" id="TWI83763.1"/>
    </source>
</evidence>